<evidence type="ECO:0000313" key="3">
    <source>
        <dbReference type="Proteomes" id="UP000030147"/>
    </source>
</evidence>
<dbReference type="Proteomes" id="UP000030147">
    <property type="component" value="Unassembled WGS sequence"/>
</dbReference>
<dbReference type="OrthoDB" id="1279at2"/>
<dbReference type="EMBL" id="AVBF01000001">
    <property type="protein sequence ID" value="KGP74663.1"/>
    <property type="molecule type" value="Genomic_DNA"/>
</dbReference>
<gene>
    <name evidence="2" type="ORF">N782_00180</name>
</gene>
<dbReference type="InterPro" id="IPR046866">
    <property type="entry name" value="FapA_N"/>
</dbReference>
<name>A0A0A2TJP3_9BACI</name>
<dbReference type="Pfam" id="PF14804">
    <property type="entry name" value="Jag_N"/>
    <property type="match status" value="1"/>
</dbReference>
<dbReference type="InterPro" id="IPR032782">
    <property type="entry name" value="KhpB_N"/>
</dbReference>
<organism evidence="2 3">
    <name type="scientific">Pontibacillus yanchengensis Y32</name>
    <dbReference type="NCBI Taxonomy" id="1385514"/>
    <lineage>
        <taxon>Bacteria</taxon>
        <taxon>Bacillati</taxon>
        <taxon>Bacillota</taxon>
        <taxon>Bacilli</taxon>
        <taxon>Bacillales</taxon>
        <taxon>Bacillaceae</taxon>
        <taxon>Pontibacillus</taxon>
    </lineage>
</organism>
<dbReference type="STRING" id="1385514.N782_00180"/>
<dbReference type="AlphaFoldDB" id="A0A0A2TJP3"/>
<dbReference type="eggNOG" id="COG1315">
    <property type="taxonomic scope" value="Bacteria"/>
</dbReference>
<proteinExistence type="predicted"/>
<dbReference type="InterPro" id="IPR005646">
    <property type="entry name" value="FapA"/>
</dbReference>
<evidence type="ECO:0000259" key="1">
    <source>
        <dbReference type="SMART" id="SM01245"/>
    </source>
</evidence>
<feature type="domain" description="RNA-binding protein KhpB N-terminal" evidence="1">
    <location>
        <begin position="7"/>
        <end position="58"/>
    </location>
</feature>
<accession>A0A0A2TJP3</accession>
<dbReference type="Pfam" id="PF03961">
    <property type="entry name" value="FapA"/>
    <property type="match status" value="1"/>
</dbReference>
<comment type="caution">
    <text evidence="2">The sequence shown here is derived from an EMBL/GenBank/DDBJ whole genome shotgun (WGS) entry which is preliminary data.</text>
</comment>
<dbReference type="PANTHER" id="PTHR38032">
    <property type="entry name" value="POLYMERASE-RELATED"/>
    <property type="match status" value="1"/>
</dbReference>
<protein>
    <recommendedName>
        <fullName evidence="1">RNA-binding protein KhpB N-terminal domain-containing protein</fullName>
    </recommendedName>
</protein>
<dbReference type="SMART" id="SM01245">
    <property type="entry name" value="Jag_N"/>
    <property type="match status" value="1"/>
</dbReference>
<sequence length="675" mass="75225">MATQSILSKGKDVQDALQSALKLLGVKKEEVDIEIVEQGRKRFFRKSSKPAIIRVNRKQQDPNKEDHSYEGIAQAIRDVEITEEMITALTSSKGHVDGKAWIEDGEVQVGTANNAYPTLIPGNNMHVYVDEVHVEQPTIITSTSHLRVEMSSDVTPTQWSIDVSEDQSKVNLHVTPGSRTAYVLKEHRPSSKVALESNAHQTVENDVKQEDILKALEKKGVIDGINIEVILEAIQATEERTFVIAECEPVTHGQDGYIEFSKNFSEQVTPKVLEDGSLDYREIRKIPSVSSGEVIGTIREPVPGKAGRTVFGETANPRQGKPVSVKLGQGLHLVNDKKIISLQDGRPKIRHHKHYVDITLLEKLILTNDINISTGNVRFGGDIDIHGSVEEAMEVEAKGNINVNGFISGATIVSGDAVTVTKNVLKSKIMSGEASFMLEEVGENLDSVTQKFTGIMSAVKQLQSKPKIREQITNENARSLINAIINQKYPSFPTLMKELYRNIVKHEHTIDKEWVELVKKMNKLFVLQLPRHAPIEDYQSLYDELLTLTEFKETDTEPKGSVTFPYAINSTIQCDGLIEVLGDGCYNTNMFGQYVYVNGFVRAGEIYAKEEIKVYEVGSQSGIKTYLRVPSHGTIEISYAHEDTVIQIGKRIHTFTIARSNVKAKLNEDGELVFH</sequence>
<dbReference type="Pfam" id="PF20250">
    <property type="entry name" value="FapA_N"/>
    <property type="match status" value="1"/>
</dbReference>
<dbReference type="InterPro" id="IPR046865">
    <property type="entry name" value="FapA_b_solenoid"/>
</dbReference>
<dbReference type="PANTHER" id="PTHR38032:SF1">
    <property type="entry name" value="RNA-BINDING PROTEIN KHPB N-TERMINAL DOMAIN-CONTAINING PROTEIN"/>
    <property type="match status" value="1"/>
</dbReference>
<dbReference type="Gene3D" id="3.30.30.80">
    <property type="entry name" value="probable RNA-binding protein from clostridium symbiosum atcc 14940"/>
    <property type="match status" value="1"/>
</dbReference>
<reference evidence="2 3" key="1">
    <citation type="journal article" date="2015" name="Stand. Genomic Sci.">
        <title>High quality draft genome sequence of the moderately halophilic bacterium Pontibacillus yanchengensis Y32(T) and comparison among Pontibacillus genomes.</title>
        <authorList>
            <person name="Huang J."/>
            <person name="Qiao Z.X."/>
            <person name="Tang J.W."/>
            <person name="Wang G."/>
        </authorList>
    </citation>
    <scope>NUCLEOTIDE SEQUENCE [LARGE SCALE GENOMIC DNA]</scope>
    <source>
        <strain evidence="2 3">Y32</strain>
    </source>
</reference>
<keyword evidence="3" id="KW-1185">Reference proteome</keyword>
<dbReference type="RefSeq" id="WP_036814999.1">
    <property type="nucleotide sequence ID" value="NZ_AVBF01000001.1"/>
</dbReference>
<evidence type="ECO:0000313" key="2">
    <source>
        <dbReference type="EMBL" id="KGP74663.1"/>
    </source>
</evidence>
<dbReference type="InterPro" id="IPR038247">
    <property type="entry name" value="Jag_N_dom_sf"/>
</dbReference>